<feature type="domain" description="N-acetyltransferase" evidence="3">
    <location>
        <begin position="1"/>
        <end position="168"/>
    </location>
</feature>
<accession>W0EBI1</accession>
<evidence type="ECO:0000259" key="3">
    <source>
        <dbReference type="PROSITE" id="PS51186"/>
    </source>
</evidence>
<dbReference type="GO" id="GO:0016747">
    <property type="term" value="F:acyltransferase activity, transferring groups other than amino-acyl groups"/>
    <property type="evidence" value="ECO:0007669"/>
    <property type="project" value="InterPro"/>
</dbReference>
<keyword evidence="1 4" id="KW-0808">Transferase</keyword>
<dbReference type="PROSITE" id="PS51186">
    <property type="entry name" value="GNAT"/>
    <property type="match status" value="1"/>
</dbReference>
<dbReference type="CDD" id="cd04301">
    <property type="entry name" value="NAT_SF"/>
    <property type="match status" value="1"/>
</dbReference>
<dbReference type="EMBL" id="CP007032">
    <property type="protein sequence ID" value="AHF06426.1"/>
    <property type="molecule type" value="Genomic_DNA"/>
</dbReference>
<evidence type="ECO:0000313" key="5">
    <source>
        <dbReference type="Proteomes" id="UP000010847"/>
    </source>
</evidence>
<dbReference type="InterPro" id="IPR000182">
    <property type="entry name" value="GNAT_dom"/>
</dbReference>
<evidence type="ECO:0000256" key="1">
    <source>
        <dbReference type="ARBA" id="ARBA00022679"/>
    </source>
</evidence>
<sequence>MKILEASENCIDAILTLCKNCSEHMIDQGIDQWDEVYPNKAVFLEDIRTKSLFLAGSPNISEHIMGCIVLNEHQDPEYEMVNWQYTSEKIAVIHRLMVDPLYQRQGIAQHLMSYAENVASERKYGAIRLDTFIENEPAIRFYKKRGYEAVGNVFFRKGKFLCFEKRLSS</sequence>
<dbReference type="Gene3D" id="3.40.630.30">
    <property type="match status" value="1"/>
</dbReference>
<dbReference type="eggNOG" id="COG0456">
    <property type="taxonomic scope" value="Bacteria"/>
</dbReference>
<dbReference type="Pfam" id="PF00583">
    <property type="entry name" value="Acetyltransf_1"/>
    <property type="match status" value="1"/>
</dbReference>
<dbReference type="RefSeq" id="WP_006715058.1">
    <property type="nucleotide sequence ID" value="NZ_CP007032.1"/>
</dbReference>
<proteinExistence type="predicted"/>
<dbReference type="Proteomes" id="UP000010847">
    <property type="component" value="Chromosome"/>
</dbReference>
<dbReference type="PANTHER" id="PTHR42919">
    <property type="entry name" value="N-ALPHA-ACETYLTRANSFERASE"/>
    <property type="match status" value="1"/>
</dbReference>
<protein>
    <submittedName>
        <fullName evidence="4">Acetyltransferase</fullName>
    </submittedName>
</protein>
<dbReference type="HOGENOM" id="CLU_013985_13_2_9"/>
<keyword evidence="2" id="KW-0012">Acyltransferase</keyword>
<dbReference type="KEGG" id="dmt:DESME_04645"/>
<name>W0EBI1_9FIRM</name>
<dbReference type="PANTHER" id="PTHR42919:SF8">
    <property type="entry name" value="N-ALPHA-ACETYLTRANSFERASE 50"/>
    <property type="match status" value="1"/>
</dbReference>
<keyword evidence="5" id="KW-1185">Reference proteome</keyword>
<evidence type="ECO:0000313" key="4">
    <source>
        <dbReference type="EMBL" id="AHF06426.1"/>
    </source>
</evidence>
<gene>
    <name evidence="4" type="ORF">DESME_04645</name>
</gene>
<dbReference type="SUPFAM" id="SSF55729">
    <property type="entry name" value="Acyl-CoA N-acyltransferases (Nat)"/>
    <property type="match status" value="1"/>
</dbReference>
<dbReference type="AlphaFoldDB" id="W0EBI1"/>
<dbReference type="STRING" id="871968.DESME_04645"/>
<organism evidence="4 5">
    <name type="scientific">Desulfitobacterium metallireducens DSM 15288</name>
    <dbReference type="NCBI Taxonomy" id="871968"/>
    <lineage>
        <taxon>Bacteria</taxon>
        <taxon>Bacillati</taxon>
        <taxon>Bacillota</taxon>
        <taxon>Clostridia</taxon>
        <taxon>Eubacteriales</taxon>
        <taxon>Desulfitobacteriaceae</taxon>
        <taxon>Desulfitobacterium</taxon>
    </lineage>
</organism>
<dbReference type="InterPro" id="IPR016181">
    <property type="entry name" value="Acyl_CoA_acyltransferase"/>
</dbReference>
<dbReference type="OrthoDB" id="9796381at2"/>
<reference evidence="4 5" key="1">
    <citation type="submission" date="2013-12" db="EMBL/GenBank/DDBJ databases">
        <authorList>
            <consortium name="DOE Joint Genome Institute"/>
            <person name="Smidt H."/>
            <person name="Huntemann M."/>
            <person name="Han J."/>
            <person name="Chen A."/>
            <person name="Kyrpides N."/>
            <person name="Mavromatis K."/>
            <person name="Markowitz V."/>
            <person name="Palaniappan K."/>
            <person name="Ivanova N."/>
            <person name="Schaumberg A."/>
            <person name="Pati A."/>
            <person name="Liolios K."/>
            <person name="Nordberg H.P."/>
            <person name="Cantor M.N."/>
            <person name="Hua S.X."/>
            <person name="Woyke T."/>
        </authorList>
    </citation>
    <scope>NUCLEOTIDE SEQUENCE [LARGE SCALE GENOMIC DNA]</scope>
    <source>
        <strain evidence="5">DSM 15288</strain>
    </source>
</reference>
<dbReference type="InterPro" id="IPR051556">
    <property type="entry name" value="N-term/lysine_N-AcTrnsfr"/>
</dbReference>
<evidence type="ECO:0000256" key="2">
    <source>
        <dbReference type="ARBA" id="ARBA00023315"/>
    </source>
</evidence>